<name>A0A1L3T002_9HYPH</name>
<keyword evidence="2 6" id="KW-0349">Heme</keyword>
<keyword evidence="9" id="KW-0614">Plasmid</keyword>
<keyword evidence="10" id="KW-1185">Reference proteome</keyword>
<dbReference type="KEGG" id="meso:BSQ44_26010"/>
<dbReference type="GO" id="GO:0009055">
    <property type="term" value="F:electron transfer activity"/>
    <property type="evidence" value="ECO:0007669"/>
    <property type="project" value="InterPro"/>
</dbReference>
<keyword evidence="3 6" id="KW-0479">Metal-binding</keyword>
<dbReference type="OrthoDB" id="9773456at2"/>
<dbReference type="PANTHER" id="PTHR33751:SF9">
    <property type="entry name" value="CYTOCHROME C4"/>
    <property type="match status" value="1"/>
</dbReference>
<dbReference type="SUPFAM" id="SSF46626">
    <property type="entry name" value="Cytochrome c"/>
    <property type="match status" value="3"/>
</dbReference>
<evidence type="ECO:0000256" key="5">
    <source>
        <dbReference type="ARBA" id="ARBA00023004"/>
    </source>
</evidence>
<evidence type="ECO:0000256" key="7">
    <source>
        <dbReference type="SAM" id="Phobius"/>
    </source>
</evidence>
<proteinExistence type="predicted"/>
<gene>
    <name evidence="9" type="ORF">BSQ44_26010</name>
</gene>
<dbReference type="GO" id="GO:0020037">
    <property type="term" value="F:heme binding"/>
    <property type="evidence" value="ECO:0007669"/>
    <property type="project" value="InterPro"/>
</dbReference>
<keyword evidence="5 6" id="KW-0408">Iron</keyword>
<feature type="domain" description="Cytochrome c" evidence="8">
    <location>
        <begin position="273"/>
        <end position="360"/>
    </location>
</feature>
<accession>A0A1L3T002</accession>
<dbReference type="RefSeq" id="WP_072608396.1">
    <property type="nucleotide sequence ID" value="NZ_CP018172.1"/>
</dbReference>
<dbReference type="InterPro" id="IPR036909">
    <property type="entry name" value="Cyt_c-like_dom_sf"/>
</dbReference>
<evidence type="ECO:0000256" key="1">
    <source>
        <dbReference type="ARBA" id="ARBA00022448"/>
    </source>
</evidence>
<keyword evidence="7" id="KW-0812">Transmembrane</keyword>
<dbReference type="PROSITE" id="PS51007">
    <property type="entry name" value="CYTC"/>
    <property type="match status" value="3"/>
</dbReference>
<dbReference type="InterPro" id="IPR050597">
    <property type="entry name" value="Cytochrome_c_Oxidase_Subunit"/>
</dbReference>
<sequence length="372" mass="40229">MAESNKLSLVEFWKAIAIATAIVAVFATIFVWSGFYNVSAQKPHFEVTTWLLAQIRRQSIQYQSNSVPPAPDNLDDAELVTLGAVQYQLGCAACHKAPGWTGSRVGDAMLPAPPPLTWVSEKWSPRELFWIVRNGQKYTGMPAWIAYEREDEVWPLVAFLERLPSLGPDEYRRLTSDRSSTPGFSLSTGRAVIEVCARCHGLPGEPPRSNLVPFLSAQSASYLRRSLEEYQSGTRPSGYMELVASGLDDTTMDALTEVYAAAPPPAPAGEASEDVSRGAKIFSAGLPGQNVPSCAACHTAANPQFPQLAGQTTVFLSTQLQVFRKGIRNGSGYGRIMTTIAERMTDADIDAVSAYLSTLPPGMFGTGSESAP</sequence>
<dbReference type="GO" id="GO:0046872">
    <property type="term" value="F:metal ion binding"/>
    <property type="evidence" value="ECO:0007669"/>
    <property type="project" value="UniProtKB-KW"/>
</dbReference>
<evidence type="ECO:0000256" key="3">
    <source>
        <dbReference type="ARBA" id="ARBA00022723"/>
    </source>
</evidence>
<dbReference type="Gene3D" id="1.10.760.10">
    <property type="entry name" value="Cytochrome c-like domain"/>
    <property type="match status" value="3"/>
</dbReference>
<dbReference type="EMBL" id="CP018172">
    <property type="protein sequence ID" value="APH74941.1"/>
    <property type="molecule type" value="Genomic_DNA"/>
</dbReference>
<dbReference type="AlphaFoldDB" id="A0A1L3T002"/>
<evidence type="ECO:0000256" key="4">
    <source>
        <dbReference type="ARBA" id="ARBA00022982"/>
    </source>
</evidence>
<keyword evidence="4" id="KW-0249">Electron transport</keyword>
<dbReference type="Pfam" id="PF00034">
    <property type="entry name" value="Cytochrom_C"/>
    <property type="match status" value="1"/>
</dbReference>
<dbReference type="Pfam" id="PF13442">
    <property type="entry name" value="Cytochrome_CBB3"/>
    <property type="match status" value="1"/>
</dbReference>
<evidence type="ECO:0000313" key="10">
    <source>
        <dbReference type="Proteomes" id="UP000182840"/>
    </source>
</evidence>
<evidence type="ECO:0000313" key="9">
    <source>
        <dbReference type="EMBL" id="APH74941.1"/>
    </source>
</evidence>
<feature type="domain" description="Cytochrome c" evidence="8">
    <location>
        <begin position="78"/>
        <end position="164"/>
    </location>
</feature>
<dbReference type="PANTHER" id="PTHR33751">
    <property type="entry name" value="CBB3-TYPE CYTOCHROME C OXIDASE SUBUNIT FIXP"/>
    <property type="match status" value="1"/>
</dbReference>
<keyword evidence="7" id="KW-1133">Transmembrane helix</keyword>
<feature type="domain" description="Cytochrome c" evidence="8">
    <location>
        <begin position="184"/>
        <end position="263"/>
    </location>
</feature>
<keyword evidence="7" id="KW-0472">Membrane</keyword>
<geneLocation type="plasmid" evidence="9">
    <name>unnamed1</name>
</geneLocation>
<evidence type="ECO:0000256" key="6">
    <source>
        <dbReference type="PROSITE-ProRule" id="PRU00433"/>
    </source>
</evidence>
<evidence type="ECO:0000259" key="8">
    <source>
        <dbReference type="PROSITE" id="PS51007"/>
    </source>
</evidence>
<evidence type="ECO:0000256" key="2">
    <source>
        <dbReference type="ARBA" id="ARBA00022617"/>
    </source>
</evidence>
<feature type="transmembrane region" description="Helical" evidence="7">
    <location>
        <begin position="12"/>
        <end position="35"/>
    </location>
</feature>
<keyword evidence="1" id="KW-0813">Transport</keyword>
<dbReference type="InterPro" id="IPR009056">
    <property type="entry name" value="Cyt_c-like_dom"/>
</dbReference>
<dbReference type="Proteomes" id="UP000182840">
    <property type="component" value="Plasmid unnamed1"/>
</dbReference>
<organism evidence="9 10">
    <name type="scientific">Aquibium oceanicum</name>
    <dbReference type="NCBI Taxonomy" id="1670800"/>
    <lineage>
        <taxon>Bacteria</taxon>
        <taxon>Pseudomonadati</taxon>
        <taxon>Pseudomonadota</taxon>
        <taxon>Alphaproteobacteria</taxon>
        <taxon>Hyphomicrobiales</taxon>
        <taxon>Phyllobacteriaceae</taxon>
        <taxon>Aquibium</taxon>
    </lineage>
</organism>
<reference evidence="9 10" key="1">
    <citation type="submission" date="2016-11" db="EMBL/GenBank/DDBJ databases">
        <title>Mesorhizobium oceanicum sp. nov., isolated from deep seawater in South China Sea.</title>
        <authorList>
            <person name="Fu G.-Y."/>
        </authorList>
    </citation>
    <scope>NUCLEOTIDE SEQUENCE [LARGE SCALE GENOMIC DNA]</scope>
    <source>
        <strain evidence="9 10">B7</strain>
        <plasmid evidence="10">Plasmid unnamed1</plasmid>
    </source>
</reference>
<protein>
    <recommendedName>
        <fullName evidence="8">Cytochrome c domain-containing protein</fullName>
    </recommendedName>
</protein>